<dbReference type="EMBL" id="VRMN01000018">
    <property type="protein sequence ID" value="KAA8490834.1"/>
    <property type="molecule type" value="Genomic_DNA"/>
</dbReference>
<evidence type="ECO:0000256" key="1">
    <source>
        <dbReference type="SAM" id="MobiDB-lite"/>
    </source>
</evidence>
<dbReference type="Gene3D" id="2.60.40.150">
    <property type="entry name" value="C2 domain"/>
    <property type="match status" value="1"/>
</dbReference>
<evidence type="ECO:0000313" key="4">
    <source>
        <dbReference type="Proteomes" id="UP000324585"/>
    </source>
</evidence>
<dbReference type="Pfam" id="PF00168">
    <property type="entry name" value="C2"/>
    <property type="match status" value="1"/>
</dbReference>
<feature type="compositionally biased region" description="Low complexity" evidence="1">
    <location>
        <begin position="346"/>
        <end position="372"/>
    </location>
</feature>
<proteinExistence type="predicted"/>
<dbReference type="OrthoDB" id="5855668at2759"/>
<keyword evidence="4" id="KW-1185">Reference proteome</keyword>
<protein>
    <submittedName>
        <fullName evidence="3">Copine-9</fullName>
    </submittedName>
</protein>
<feature type="region of interest" description="Disordered" evidence="1">
    <location>
        <begin position="332"/>
        <end position="381"/>
    </location>
</feature>
<evidence type="ECO:0000259" key="2">
    <source>
        <dbReference type="Pfam" id="PF00168"/>
    </source>
</evidence>
<name>A0A5J4YJ65_PORPP</name>
<dbReference type="InterPro" id="IPR000008">
    <property type="entry name" value="C2_dom"/>
</dbReference>
<organism evidence="3 4">
    <name type="scientific">Porphyridium purpureum</name>
    <name type="common">Red alga</name>
    <name type="synonym">Porphyridium cruentum</name>
    <dbReference type="NCBI Taxonomy" id="35688"/>
    <lineage>
        <taxon>Eukaryota</taxon>
        <taxon>Rhodophyta</taxon>
        <taxon>Bangiophyceae</taxon>
        <taxon>Porphyridiales</taxon>
        <taxon>Porphyridiaceae</taxon>
        <taxon>Porphyridium</taxon>
    </lineage>
</organism>
<accession>A0A5J4YJ65</accession>
<feature type="domain" description="C2" evidence="2">
    <location>
        <begin position="35"/>
        <end position="98"/>
    </location>
</feature>
<dbReference type="AlphaFoldDB" id="A0A5J4YJ65"/>
<reference evidence="4" key="1">
    <citation type="journal article" date="2019" name="Nat. Commun.">
        <title>Expansion of phycobilisome linker gene families in mesophilic red algae.</title>
        <authorList>
            <person name="Lee J."/>
            <person name="Kim D."/>
            <person name="Bhattacharya D."/>
            <person name="Yoon H.S."/>
        </authorList>
    </citation>
    <scope>NUCLEOTIDE SEQUENCE [LARGE SCALE GENOMIC DNA]</scope>
    <source>
        <strain evidence="4">CCMP 1328</strain>
    </source>
</reference>
<dbReference type="SUPFAM" id="SSF49562">
    <property type="entry name" value="C2 domain (Calcium/lipid-binding domain, CaLB)"/>
    <property type="match status" value="1"/>
</dbReference>
<gene>
    <name evidence="3" type="ORF">FVE85_1281</name>
</gene>
<dbReference type="Proteomes" id="UP000324585">
    <property type="component" value="Unassembled WGS sequence"/>
</dbReference>
<evidence type="ECO:0000313" key="3">
    <source>
        <dbReference type="EMBL" id="KAA8490834.1"/>
    </source>
</evidence>
<sequence>MVKYIVNLNITNLPMHGLIATRLPQVIAYERTDQTAWKELGKTEVAPNPVNPRFIKYFVFDDRHINTTHLKFEIVSVDTKNLFKGKKTLGETRVSLRGVIELAMAENARDDAEAFKYPSIFAAEAPKGPEELRAEDPVELAPQVHVLAQEINFIQQSNLWFDVLIHGLGLHSSGLRYVLSRLYKWNTNVKIPLYASEIHAGKGAFQRANIPSVVLVDGLNTYLHLAVFDVNNDGRTGKKVGEIVAPILALLEIDVNDKRPMWHDDIHVTVTEGQLRLTQNHIDANIIHLQFAVNYFAGELRQDRAIARRISNQLSKPLGVVRKSAAEPKQIGAGAQLHEPPVPAVSRSHSTHLSESSARVPPSAQGSSAASPRGYTGPGVE</sequence>
<comment type="caution">
    <text evidence="3">The sequence shown here is derived from an EMBL/GenBank/DDBJ whole genome shotgun (WGS) entry which is preliminary data.</text>
</comment>
<dbReference type="InterPro" id="IPR035892">
    <property type="entry name" value="C2_domain_sf"/>
</dbReference>